<dbReference type="GO" id="GO:0009055">
    <property type="term" value="F:electron transfer activity"/>
    <property type="evidence" value="ECO:0007669"/>
    <property type="project" value="UniProtKB-UniRule"/>
</dbReference>
<dbReference type="GO" id="GO:0051539">
    <property type="term" value="F:4 iron, 4 sulfur cluster binding"/>
    <property type="evidence" value="ECO:0007669"/>
    <property type="project" value="UniProtKB-KW"/>
</dbReference>
<feature type="binding site" evidence="9">
    <location>
        <position position="305"/>
    </location>
    <ligand>
        <name>[4Fe-4S] cluster</name>
        <dbReference type="ChEBI" id="CHEBI:49883"/>
    </ligand>
</feature>
<feature type="binding site" evidence="9">
    <location>
        <position position="243"/>
    </location>
    <ligand>
        <name>[2Fe-2S] cluster</name>
        <dbReference type="ChEBI" id="CHEBI:190135"/>
    </ligand>
</feature>
<feature type="short sequence motif" description="Cx2C motif 2" evidence="9">
    <location>
        <begin position="313"/>
        <end position="316"/>
    </location>
</feature>
<dbReference type="KEGG" id="tpf:TPHA_0J01300"/>
<comment type="domain">
    <text evidence="9">The twin Cx2C motifs are involved in the recognition by the mitochondrial MIA40-ERV1 disulfide relay system. The formation of 2 disulfide bonds in the Cx2C motifs through dithiol/disulfide exchange reactions effectively traps the protein in the mitochondrial intermembrane space.</text>
</comment>
<feature type="domain" description="Anamorsin C-terminal" evidence="10">
    <location>
        <begin position="239"/>
        <end position="332"/>
    </location>
</feature>
<keyword evidence="7 9" id="KW-0411">Iron-sulfur</keyword>
<keyword evidence="6 9" id="KW-0408">Iron</keyword>
<dbReference type="InterPro" id="IPR031838">
    <property type="entry name" value="Dre2_N"/>
</dbReference>
<evidence type="ECO:0000256" key="9">
    <source>
        <dbReference type="HAMAP-Rule" id="MF_03115"/>
    </source>
</evidence>
<evidence type="ECO:0000313" key="12">
    <source>
        <dbReference type="EMBL" id="CCE64952.1"/>
    </source>
</evidence>
<gene>
    <name evidence="12" type="primary">TPHA0J01300</name>
    <name evidence="12" type="ordered locus">TPHA_0J01300</name>
</gene>
<comment type="similarity">
    <text evidence="2 9">Belongs to the anamorsin family.</text>
</comment>
<dbReference type="Pfam" id="PF05093">
    <property type="entry name" value="CIAPIN1"/>
    <property type="match status" value="1"/>
</dbReference>
<feature type="region of interest" description="Fe-S binding site B" evidence="9">
    <location>
        <begin position="302"/>
        <end position="316"/>
    </location>
</feature>
<keyword evidence="3 9" id="KW-0004">4Fe-4S</keyword>
<sequence length="339" mass="38098">MKEGLLLIHPAITTLPEVLEQFEINALKQNIKIIHRLLIDKLANDASGISDNKYEVIIYLTPEKEDDVKFPVTFIPIIFGMLNDNGYFYGLSDKYKLPALVNGFEIDKENNKSSTTLAYRWRKKTNYETNQTVGLVNRTISNINRNSKKYSKTKLPSFKKKLISVGKNVDIDNISQNMTAVLSTPLIDDNIFDDNNEELEGDSDKLKYFESATTADFDDIEEDSLLEKNIYGMGSDSITMLICGKTKTKTKKACKDCSCGLKEDEQKEINKIRNTQKRAIKFSKEELTEVDFTIESKRVGGCGSCTLGDAFRCSGCPYLGLPAFKPGQAINLTSIVDDL</sequence>
<dbReference type="GeneID" id="11533222"/>
<comment type="cofactor">
    <cofactor evidence="1 9">
        <name>[4Fe-4S] cluster</name>
        <dbReference type="ChEBI" id="CHEBI:49883"/>
    </cofactor>
</comment>
<feature type="short sequence motif" description="Cx2C motif 1" evidence="9">
    <location>
        <begin position="302"/>
        <end position="305"/>
    </location>
</feature>
<dbReference type="OrthoDB" id="311633at2759"/>
<feature type="binding site" evidence="9">
    <location>
        <position position="254"/>
    </location>
    <ligand>
        <name>[2Fe-2S] cluster</name>
        <dbReference type="ChEBI" id="CHEBI:190135"/>
    </ligand>
</feature>
<evidence type="ECO:0000259" key="11">
    <source>
        <dbReference type="Pfam" id="PF16803"/>
    </source>
</evidence>
<dbReference type="eggNOG" id="KOG4020">
    <property type="taxonomic scope" value="Eukaryota"/>
</dbReference>
<evidence type="ECO:0000256" key="8">
    <source>
        <dbReference type="ARBA" id="ARBA00023128"/>
    </source>
</evidence>
<feature type="binding site" evidence="9">
    <location>
        <position position="313"/>
    </location>
    <ligand>
        <name>[4Fe-4S] cluster</name>
        <dbReference type="ChEBI" id="CHEBI:49883"/>
    </ligand>
</feature>
<feature type="domain" description="Fe-S cluster assembly protein Dre2 N-terminal" evidence="11">
    <location>
        <begin position="3"/>
        <end position="135"/>
    </location>
</feature>
<dbReference type="GO" id="GO:0051537">
    <property type="term" value="F:2 iron, 2 sulfur cluster binding"/>
    <property type="evidence" value="ECO:0007669"/>
    <property type="project" value="UniProtKB-UniRule"/>
</dbReference>
<dbReference type="HOGENOM" id="CLU_067152_0_0_1"/>
<evidence type="ECO:0000259" key="10">
    <source>
        <dbReference type="Pfam" id="PF05093"/>
    </source>
</evidence>
<dbReference type="HAMAP" id="MF_03115">
    <property type="entry name" value="Anamorsin"/>
    <property type="match status" value="1"/>
</dbReference>
<dbReference type="GO" id="GO:0016226">
    <property type="term" value="P:iron-sulfur cluster assembly"/>
    <property type="evidence" value="ECO:0007669"/>
    <property type="project" value="UniProtKB-UniRule"/>
</dbReference>
<evidence type="ECO:0000256" key="1">
    <source>
        <dbReference type="ARBA" id="ARBA00001966"/>
    </source>
</evidence>
<dbReference type="AlphaFoldDB" id="G8BYL0"/>
<comment type="subcellular location">
    <subcellularLocation>
        <location evidence="9">Cytoplasm</location>
    </subcellularLocation>
    <subcellularLocation>
        <location evidence="9">Mitochondrion intermembrane space</location>
    </subcellularLocation>
</comment>
<dbReference type="PANTHER" id="PTHR13273:SF14">
    <property type="entry name" value="ANAMORSIN"/>
    <property type="match status" value="1"/>
</dbReference>
<feature type="binding site" evidence="9">
    <location>
        <position position="259"/>
    </location>
    <ligand>
        <name>[2Fe-2S] cluster</name>
        <dbReference type="ChEBI" id="CHEBI:190135"/>
    </ligand>
</feature>
<comment type="caution">
    <text evidence="9">Lacks conserved residue(s) required for the propagation of feature annotation.</text>
</comment>
<keyword evidence="13" id="KW-1185">Reference proteome</keyword>
<reference evidence="12 13" key="1">
    <citation type="journal article" date="2011" name="Proc. Natl. Acad. Sci. U.S.A.">
        <title>Evolutionary erosion of yeast sex chromosomes by mating-type switching accidents.</title>
        <authorList>
            <person name="Gordon J.L."/>
            <person name="Armisen D."/>
            <person name="Proux-Wera E."/>
            <person name="Oheigeartaigh S.S."/>
            <person name="Byrne K.P."/>
            <person name="Wolfe K.H."/>
        </authorList>
    </citation>
    <scope>NUCLEOTIDE SEQUENCE [LARGE SCALE GENOMIC DNA]</scope>
    <source>
        <strain evidence="13">ATCC 24235 / CBS 4417 / NBRC 1672 / NRRL Y-8282 / UCD 70-5</strain>
    </source>
</reference>
<feature type="binding site" evidence="9">
    <location>
        <position position="302"/>
    </location>
    <ligand>
        <name>[4Fe-4S] cluster</name>
        <dbReference type="ChEBI" id="CHEBI:49883"/>
    </ligand>
</feature>
<dbReference type="EMBL" id="HE612865">
    <property type="protein sequence ID" value="CCE64952.1"/>
    <property type="molecule type" value="Genomic_DNA"/>
</dbReference>
<keyword evidence="8 9" id="KW-0496">Mitochondrion</keyword>
<proteinExistence type="inferred from homology"/>
<dbReference type="STRING" id="1071381.G8BYL0"/>
<dbReference type="Proteomes" id="UP000005666">
    <property type="component" value="Chromosome 10"/>
</dbReference>
<evidence type="ECO:0000256" key="5">
    <source>
        <dbReference type="ARBA" id="ARBA00022723"/>
    </source>
</evidence>
<keyword evidence="9" id="KW-0001">2Fe-2S</keyword>
<name>G8BYL0_TETPH</name>
<dbReference type="RefSeq" id="XP_003687386.1">
    <property type="nucleotide sequence ID" value="XM_003687338.1"/>
</dbReference>
<evidence type="ECO:0000256" key="7">
    <source>
        <dbReference type="ARBA" id="ARBA00023014"/>
    </source>
</evidence>
<keyword evidence="4 9" id="KW-0963">Cytoplasm</keyword>
<evidence type="ECO:0000256" key="6">
    <source>
        <dbReference type="ARBA" id="ARBA00023004"/>
    </source>
</evidence>
<dbReference type="InterPro" id="IPR007785">
    <property type="entry name" value="Anamorsin"/>
</dbReference>
<dbReference type="InterPro" id="IPR046408">
    <property type="entry name" value="CIAPIN1"/>
</dbReference>
<dbReference type="Pfam" id="PF16803">
    <property type="entry name" value="DRE2_N"/>
    <property type="match status" value="1"/>
</dbReference>
<evidence type="ECO:0000256" key="4">
    <source>
        <dbReference type="ARBA" id="ARBA00022490"/>
    </source>
</evidence>
<accession>G8BYL0</accession>
<organism evidence="12 13">
    <name type="scientific">Tetrapisispora phaffii (strain ATCC 24235 / CBS 4417 / NBRC 1672 / NRRL Y-8282 / UCD 70-5)</name>
    <name type="common">Yeast</name>
    <name type="synonym">Fabospora phaffii</name>
    <dbReference type="NCBI Taxonomy" id="1071381"/>
    <lineage>
        <taxon>Eukaryota</taxon>
        <taxon>Fungi</taxon>
        <taxon>Dikarya</taxon>
        <taxon>Ascomycota</taxon>
        <taxon>Saccharomycotina</taxon>
        <taxon>Saccharomycetes</taxon>
        <taxon>Saccharomycetales</taxon>
        <taxon>Saccharomycetaceae</taxon>
        <taxon>Tetrapisispora</taxon>
    </lineage>
</organism>
<dbReference type="GO" id="GO:0005758">
    <property type="term" value="C:mitochondrial intermembrane space"/>
    <property type="evidence" value="ECO:0007669"/>
    <property type="project" value="UniProtKB-SubCell"/>
</dbReference>
<dbReference type="PANTHER" id="PTHR13273">
    <property type="entry name" value="ANAMORSIN"/>
    <property type="match status" value="1"/>
</dbReference>
<evidence type="ECO:0000313" key="13">
    <source>
        <dbReference type="Proteomes" id="UP000005666"/>
    </source>
</evidence>
<comment type="domain">
    <text evidence="9">The N-terminal domain has structural similarity with S-adenosyl-L-methionine-dependent methyltransferases, but does not bind S-adenosyl-L-methionine. It is required for correct assembly of the 2 Fe-S clusters.</text>
</comment>
<keyword evidence="5 9" id="KW-0479">Metal-binding</keyword>
<dbReference type="Gene3D" id="3.40.50.11000">
    <property type="entry name" value="Fe-S cluster assembly protein Dre2, N-terminal domain"/>
    <property type="match status" value="1"/>
</dbReference>
<evidence type="ECO:0000256" key="3">
    <source>
        <dbReference type="ARBA" id="ARBA00022485"/>
    </source>
</evidence>
<dbReference type="GO" id="GO:0046872">
    <property type="term" value="F:metal ion binding"/>
    <property type="evidence" value="ECO:0007669"/>
    <property type="project" value="UniProtKB-KW"/>
</dbReference>
<feature type="binding site" evidence="9">
    <location>
        <position position="257"/>
    </location>
    <ligand>
        <name>[2Fe-2S] cluster</name>
        <dbReference type="ChEBI" id="CHEBI:190135"/>
    </ligand>
</feature>
<comment type="cofactor">
    <cofactor evidence="9">
        <name>[2Fe-2S] cluster</name>
        <dbReference type="ChEBI" id="CHEBI:190135"/>
    </cofactor>
</comment>
<comment type="domain">
    <text evidence="9">The C-terminal domain binds 2 Fe-S clusters but is otherwise mostly in an intrinsically disordered conformation.</text>
</comment>
<protein>
    <submittedName>
        <fullName evidence="12">Uncharacterized protein</fullName>
    </submittedName>
</protein>
<feature type="region of interest" description="Fe-S binding site A" evidence="9">
    <location>
        <begin position="243"/>
        <end position="259"/>
    </location>
</feature>
<feature type="binding site" evidence="9">
    <location>
        <position position="316"/>
    </location>
    <ligand>
        <name>[4Fe-4S] cluster</name>
        <dbReference type="ChEBI" id="CHEBI:49883"/>
    </ligand>
</feature>
<evidence type="ECO:0000256" key="2">
    <source>
        <dbReference type="ARBA" id="ARBA00008169"/>
    </source>
</evidence>